<name>A0A6J5KBZ6_9BURK</name>
<proteinExistence type="predicted"/>
<gene>
    <name evidence="1" type="ORF">LMG9964_05442</name>
</gene>
<evidence type="ECO:0000313" key="2">
    <source>
        <dbReference type="Proteomes" id="UP000494102"/>
    </source>
</evidence>
<reference evidence="1 2" key="1">
    <citation type="submission" date="2020-04" db="EMBL/GenBank/DDBJ databases">
        <authorList>
            <person name="De Canck E."/>
        </authorList>
    </citation>
    <scope>NUCLEOTIDE SEQUENCE [LARGE SCALE GENOMIC DNA]</scope>
    <source>
        <strain evidence="1 2">LMG 9964</strain>
    </source>
</reference>
<accession>A0A6J5KBZ6</accession>
<dbReference type="Proteomes" id="UP000494102">
    <property type="component" value="Unassembled WGS sequence"/>
</dbReference>
<sequence>MYLDERSRPRTDGRRVRGGRVTSRRFYTLEEIARELHIAPATARNRLTLGLPMPPSLRVGRRRLFPVDEYEKWIASQLTRTDARDADDFAAPEKRGPFHDKT</sequence>
<evidence type="ECO:0008006" key="3">
    <source>
        <dbReference type="Google" id="ProtNLM"/>
    </source>
</evidence>
<evidence type="ECO:0000313" key="1">
    <source>
        <dbReference type="EMBL" id="CAB4051763.1"/>
    </source>
</evidence>
<protein>
    <recommendedName>
        <fullName evidence="3">Helix-turn-helix domain-containing protein</fullName>
    </recommendedName>
</protein>
<dbReference type="AlphaFoldDB" id="A0A6J5KBZ6"/>
<organism evidence="1 2">
    <name type="scientific">Paraburkholderia phenoliruptrix</name>
    <dbReference type="NCBI Taxonomy" id="252970"/>
    <lineage>
        <taxon>Bacteria</taxon>
        <taxon>Pseudomonadati</taxon>
        <taxon>Pseudomonadota</taxon>
        <taxon>Betaproteobacteria</taxon>
        <taxon>Burkholderiales</taxon>
        <taxon>Burkholderiaceae</taxon>
        <taxon>Paraburkholderia</taxon>
    </lineage>
</organism>
<dbReference type="EMBL" id="CADILN010000010">
    <property type="protein sequence ID" value="CAB4051763.1"/>
    <property type="molecule type" value="Genomic_DNA"/>
</dbReference>